<dbReference type="EMBL" id="CP136864">
    <property type="protein sequence ID" value="WOJ92133.1"/>
    <property type="molecule type" value="Genomic_DNA"/>
</dbReference>
<evidence type="ECO:0000256" key="1">
    <source>
        <dbReference type="SAM" id="SignalP"/>
    </source>
</evidence>
<proteinExistence type="predicted"/>
<accession>A0ABZ0HZF8</accession>
<gene>
    <name evidence="2" type="ORF">R0135_10070</name>
</gene>
<dbReference type="Gene3D" id="3.40.50.880">
    <property type="match status" value="1"/>
</dbReference>
<dbReference type="SUPFAM" id="SSF52317">
    <property type="entry name" value="Class I glutamine amidotransferase-like"/>
    <property type="match status" value="1"/>
</dbReference>
<feature type="signal peptide" evidence="1">
    <location>
        <begin position="1"/>
        <end position="22"/>
    </location>
</feature>
<dbReference type="RefSeq" id="WP_407346714.1">
    <property type="nucleotide sequence ID" value="NZ_CP136864.1"/>
</dbReference>
<sequence>MFHVPRRSLCILIIAMGLAACGSETTQVVDRGFRVANADPAFAYGRGPIVMVDEGHHNFHTAEGRYRPFAELLRSDGYLVRPLHAEFTPDSLARGKILLIANALSEENVTNWSLPNHPAFTSAEINAVVDWVAEGGALLLIADHMPMPAAAAELAAAFGVRFENGYAIRKGFESPRPPIIFDRASGGLKDHEITRGRFKTERIESVATFTGQAFQAEGDFTPLLVFGPSTELLYPEVPAVFNASTQRIDIEGWYQGIAMHYGDGRVAMFGEAAMFSAQFVGEERQPMGMNSPVAPQNAQFALNTLHWLSRLLD</sequence>
<keyword evidence="3" id="KW-1185">Reference proteome</keyword>
<dbReference type="Proteomes" id="UP001626537">
    <property type="component" value="Chromosome"/>
</dbReference>
<dbReference type="PROSITE" id="PS51257">
    <property type="entry name" value="PROKAR_LIPOPROTEIN"/>
    <property type="match status" value="1"/>
</dbReference>
<keyword evidence="1" id="KW-0732">Signal</keyword>
<evidence type="ECO:0000313" key="3">
    <source>
        <dbReference type="Proteomes" id="UP001626537"/>
    </source>
</evidence>
<dbReference type="InterPro" id="IPR029062">
    <property type="entry name" value="Class_I_gatase-like"/>
</dbReference>
<feature type="chain" id="PRO_5046448830" evidence="1">
    <location>
        <begin position="23"/>
        <end position="313"/>
    </location>
</feature>
<reference evidence="2 3" key="1">
    <citation type="submission" date="2023-10" db="EMBL/GenBank/DDBJ databases">
        <title>Two novel species belonging to the OM43/NOR5 clade.</title>
        <authorList>
            <person name="Park M."/>
        </authorList>
    </citation>
    <scope>NUCLEOTIDE SEQUENCE [LARGE SCALE GENOMIC DNA]</scope>
    <source>
        <strain evidence="2 3">IMCC43200</strain>
    </source>
</reference>
<organism evidence="2 3">
    <name type="scientific">Congregibacter variabilis</name>
    <dbReference type="NCBI Taxonomy" id="3081200"/>
    <lineage>
        <taxon>Bacteria</taxon>
        <taxon>Pseudomonadati</taxon>
        <taxon>Pseudomonadota</taxon>
        <taxon>Gammaproteobacteria</taxon>
        <taxon>Cellvibrionales</taxon>
        <taxon>Halieaceae</taxon>
        <taxon>Congregibacter</taxon>
    </lineage>
</organism>
<name>A0ABZ0HZF8_9GAMM</name>
<protein>
    <submittedName>
        <fullName evidence="2">DUF4350 domain-containing protein</fullName>
    </submittedName>
</protein>
<evidence type="ECO:0000313" key="2">
    <source>
        <dbReference type="EMBL" id="WOJ92133.1"/>
    </source>
</evidence>